<dbReference type="PANTHER" id="PTHR46609">
    <property type="entry name" value="EXONUCLEASE, PHAGE-TYPE/RECB, C-TERMINAL DOMAIN-CONTAINING PROTEIN"/>
    <property type="match status" value="1"/>
</dbReference>
<dbReference type="GO" id="GO:0008270">
    <property type="term" value="F:zinc ion binding"/>
    <property type="evidence" value="ECO:0007669"/>
    <property type="project" value="UniProtKB-KW"/>
</dbReference>
<name>A0AAN7VK33_9COLE</name>
<reference evidence="3 4" key="1">
    <citation type="journal article" date="2024" name="Insects">
        <title>An Improved Chromosome-Level Genome Assembly of the Firefly Pyrocoelia pectoralis.</title>
        <authorList>
            <person name="Fu X."/>
            <person name="Meyer-Rochow V.B."/>
            <person name="Ballantyne L."/>
            <person name="Zhu X."/>
        </authorList>
    </citation>
    <scope>NUCLEOTIDE SEQUENCE [LARGE SCALE GENOMIC DNA]</scope>
    <source>
        <strain evidence="3">XCY_ONT2</strain>
    </source>
</reference>
<dbReference type="InterPro" id="IPR011604">
    <property type="entry name" value="PDDEXK-like_dom_sf"/>
</dbReference>
<dbReference type="Pfam" id="PF09588">
    <property type="entry name" value="YqaJ"/>
    <property type="match status" value="1"/>
</dbReference>
<dbReference type="InterPro" id="IPR019080">
    <property type="entry name" value="YqaJ_viral_recombinase"/>
</dbReference>
<comment type="caution">
    <text evidence="3">The sequence shown here is derived from an EMBL/GenBank/DDBJ whole genome shotgun (WGS) entry which is preliminary data.</text>
</comment>
<dbReference type="EMBL" id="JAVRBK010000001">
    <property type="protein sequence ID" value="KAK5650052.1"/>
    <property type="molecule type" value="Genomic_DNA"/>
</dbReference>
<keyword evidence="4" id="KW-1185">Reference proteome</keyword>
<dbReference type="InterPro" id="IPR051703">
    <property type="entry name" value="NF-kappa-B_Signaling_Reg"/>
</dbReference>
<proteinExistence type="predicted"/>
<dbReference type="Gene3D" id="3.90.320.10">
    <property type="match status" value="1"/>
</dbReference>
<evidence type="ECO:0000259" key="2">
    <source>
        <dbReference type="PROSITE" id="PS50966"/>
    </source>
</evidence>
<feature type="domain" description="SWIM-type" evidence="2">
    <location>
        <begin position="72"/>
        <end position="108"/>
    </location>
</feature>
<keyword evidence="1" id="KW-0863">Zinc-finger</keyword>
<dbReference type="AlphaFoldDB" id="A0AAN7VK33"/>
<dbReference type="SUPFAM" id="SSF52980">
    <property type="entry name" value="Restriction endonuclease-like"/>
    <property type="match status" value="1"/>
</dbReference>
<keyword evidence="1" id="KW-0862">Zinc</keyword>
<organism evidence="3 4">
    <name type="scientific">Pyrocoelia pectoralis</name>
    <dbReference type="NCBI Taxonomy" id="417401"/>
    <lineage>
        <taxon>Eukaryota</taxon>
        <taxon>Metazoa</taxon>
        <taxon>Ecdysozoa</taxon>
        <taxon>Arthropoda</taxon>
        <taxon>Hexapoda</taxon>
        <taxon>Insecta</taxon>
        <taxon>Pterygota</taxon>
        <taxon>Neoptera</taxon>
        <taxon>Endopterygota</taxon>
        <taxon>Coleoptera</taxon>
        <taxon>Polyphaga</taxon>
        <taxon>Elateriformia</taxon>
        <taxon>Elateroidea</taxon>
        <taxon>Lampyridae</taxon>
        <taxon>Lampyrinae</taxon>
        <taxon>Pyrocoelia</taxon>
    </lineage>
</organism>
<dbReference type="Proteomes" id="UP001329430">
    <property type="component" value="Chromosome 1"/>
</dbReference>
<protein>
    <recommendedName>
        <fullName evidence="2">SWIM-type domain-containing protein</fullName>
    </recommendedName>
</protein>
<sequence>MDHDCRFSICDYFRYVDGTVNSRVVFEGEQVLNSGHIILCGITEQESHFVNIYALCLQTTSLQSSPHKIEGTFLISDEDCQVKHFLCSCKAGKSGRCKHISAVLLLCTRTSLNKLEAISQTDIACAWSKKKDETKEKYQAIPVAEMECLKKNNNCKSYDVSETTLREIQTNFITALPSSALSLHKIGRRQLQVPMSTALEDDVIKNILNNACQSVLMMELMQKKVDFVASCCEEVFKNKFDGNAYQILCDTKTSKRSWLSERQFRVTGSRIYEIFTYCGKDWSIKSSKYFYPKSFTNKYVKHGLQQEASARSLFEQRTGLTVMECGFIISEFNPWLGYSPDGLVMDNNQYPAELIEIKCPFEGNLIY</sequence>
<gene>
    <name evidence="3" type="ORF">RI129_001081</name>
</gene>
<dbReference type="InterPro" id="IPR011335">
    <property type="entry name" value="Restrct_endonuc-II-like"/>
</dbReference>
<evidence type="ECO:0000313" key="4">
    <source>
        <dbReference type="Proteomes" id="UP001329430"/>
    </source>
</evidence>
<accession>A0AAN7VK33</accession>
<dbReference type="PANTHER" id="PTHR46609:SF8">
    <property type="entry name" value="YQAJ VIRAL RECOMBINASE DOMAIN-CONTAINING PROTEIN"/>
    <property type="match status" value="1"/>
</dbReference>
<dbReference type="GO" id="GO:0006281">
    <property type="term" value="P:DNA repair"/>
    <property type="evidence" value="ECO:0007669"/>
    <property type="project" value="UniProtKB-ARBA"/>
</dbReference>
<keyword evidence="1" id="KW-0479">Metal-binding</keyword>
<dbReference type="CDD" id="cd22343">
    <property type="entry name" value="PDDEXK_lambda_exonuclease-like"/>
    <property type="match status" value="1"/>
</dbReference>
<dbReference type="PROSITE" id="PS50966">
    <property type="entry name" value="ZF_SWIM"/>
    <property type="match status" value="1"/>
</dbReference>
<evidence type="ECO:0000256" key="1">
    <source>
        <dbReference type="PROSITE-ProRule" id="PRU00325"/>
    </source>
</evidence>
<evidence type="ECO:0000313" key="3">
    <source>
        <dbReference type="EMBL" id="KAK5650052.1"/>
    </source>
</evidence>
<dbReference type="InterPro" id="IPR007527">
    <property type="entry name" value="Znf_SWIM"/>
</dbReference>